<sequence length="151" mass="17069">MRSFYLAIELLKNLFREDINVHTITHGLSSLMDIDKKNIFPLVHLRAVSSRIQGSYISITFEIVVVDLRNISKQSVKDKFLGNDNELDNLNTCLAILNRGIVKLQNLNNDHNIELNGEPQANPIIGEFANLLDGWGTELELLIPNTEIKVC</sequence>
<dbReference type="EMBL" id="CP020919">
    <property type="protein sequence ID" value="AWG26003.1"/>
    <property type="molecule type" value="Genomic_DNA"/>
</dbReference>
<organism evidence="1 2">
    <name type="scientific">Flavobacterium kingsejongi</name>
    <dbReference type="NCBI Taxonomy" id="1678728"/>
    <lineage>
        <taxon>Bacteria</taxon>
        <taxon>Pseudomonadati</taxon>
        <taxon>Bacteroidota</taxon>
        <taxon>Flavobacteriia</taxon>
        <taxon>Flavobacteriales</taxon>
        <taxon>Flavobacteriaceae</taxon>
        <taxon>Flavobacterium</taxon>
    </lineage>
</organism>
<keyword evidence="2" id="KW-1185">Reference proteome</keyword>
<proteinExistence type="predicted"/>
<protein>
    <submittedName>
        <fullName evidence="1">Uncharacterized protein</fullName>
    </submittedName>
</protein>
<dbReference type="Proteomes" id="UP000244677">
    <property type="component" value="Chromosome"/>
</dbReference>
<reference evidence="1 2" key="1">
    <citation type="submission" date="2017-04" db="EMBL/GenBank/DDBJ databases">
        <title>Complete genome sequence of Flavobacterium kingsejong AJ004.</title>
        <authorList>
            <person name="Lee P.C."/>
        </authorList>
    </citation>
    <scope>NUCLEOTIDE SEQUENCE [LARGE SCALE GENOMIC DNA]</scope>
    <source>
        <strain evidence="1 2">AJ004</strain>
    </source>
</reference>
<dbReference type="RefSeq" id="WP_108737542.1">
    <property type="nucleotide sequence ID" value="NZ_CP020919.1"/>
</dbReference>
<dbReference type="KEGG" id="fki:FK004_12605"/>
<gene>
    <name evidence="1" type="ORF">FK004_12605</name>
</gene>
<accession>A0A2S1LQG5</accession>
<evidence type="ECO:0000313" key="2">
    <source>
        <dbReference type="Proteomes" id="UP000244677"/>
    </source>
</evidence>
<name>A0A2S1LQG5_9FLAO</name>
<dbReference type="OrthoDB" id="9853527at2"/>
<evidence type="ECO:0000313" key="1">
    <source>
        <dbReference type="EMBL" id="AWG26003.1"/>
    </source>
</evidence>
<dbReference type="AlphaFoldDB" id="A0A2S1LQG5"/>